<reference evidence="1" key="1">
    <citation type="submission" date="2010-03" db="EMBL/GenBank/DDBJ databases">
        <title>Annotation of Blastomyces dermatitidis strain ATCC 18188.</title>
        <authorList>
            <consortium name="The Broad Institute Genome Sequencing Platform"/>
            <consortium name="Broad Institute Genome Sequencing Center for Infectious Disease."/>
            <person name="Cuomo C."/>
            <person name="Klein B."/>
            <person name="Sullivan T."/>
            <person name="Heitman J."/>
            <person name="Young S."/>
            <person name="Zeng Q."/>
            <person name="Gargeya S."/>
            <person name="Alvarado L."/>
            <person name="Berlin A.M."/>
            <person name="Chapman S.B."/>
            <person name="Chen Z."/>
            <person name="Freedman E."/>
            <person name="Gellesch M."/>
            <person name="Goldberg J."/>
            <person name="Griggs A."/>
            <person name="Gujja S."/>
            <person name="Heilman E."/>
            <person name="Heiman D."/>
            <person name="Howarth C."/>
            <person name="Mehta T."/>
            <person name="Neiman D."/>
            <person name="Pearson M."/>
            <person name="Roberts A."/>
            <person name="Saif S."/>
            <person name="Shea T."/>
            <person name="Shenoy N."/>
            <person name="Sisk P."/>
            <person name="Stolte C."/>
            <person name="Sykes S."/>
            <person name="White J."/>
            <person name="Yandava C."/>
            <person name="Haas B."/>
            <person name="Nusbaum C."/>
            <person name="Birren B."/>
        </authorList>
    </citation>
    <scope>NUCLEOTIDE SEQUENCE [LARGE SCALE GENOMIC DNA]</scope>
    <source>
        <strain evidence="1">ATCC 18188</strain>
    </source>
</reference>
<proteinExistence type="predicted"/>
<gene>
    <name evidence="1" type="ORF">BDDG_07462</name>
</gene>
<dbReference type="AlphaFoldDB" id="F2TMQ4"/>
<feature type="non-terminal residue" evidence="1">
    <location>
        <position position="1"/>
    </location>
</feature>
<dbReference type="HOGENOM" id="CLU_140102_1_0_1"/>
<name>F2TMQ4_AJEDA</name>
<accession>F2TMQ4</accession>
<sequence length="88" mass="9438">SYATVLAEKGGSVTTAVREVEDRSDTDKLISRRDDISLQGTVTITAAAKEAGEEEDMIIRAVLLQLIDTTAFIFNLAFLTVMETAAAS</sequence>
<protein>
    <submittedName>
        <fullName evidence="1">Uncharacterized protein</fullName>
    </submittedName>
</protein>
<dbReference type="Proteomes" id="UP000007802">
    <property type="component" value="Unassembled WGS sequence"/>
</dbReference>
<dbReference type="EMBL" id="GG749471">
    <property type="protein sequence ID" value="EGE84517.2"/>
    <property type="molecule type" value="Genomic_DNA"/>
</dbReference>
<organism evidence="1">
    <name type="scientific">Ajellomyces dermatitidis (strain ATCC 18188 / CBS 674.68)</name>
    <name type="common">Blastomyces dermatitidis</name>
    <dbReference type="NCBI Taxonomy" id="653446"/>
    <lineage>
        <taxon>Eukaryota</taxon>
        <taxon>Fungi</taxon>
        <taxon>Dikarya</taxon>
        <taxon>Ascomycota</taxon>
        <taxon>Pezizomycotina</taxon>
        <taxon>Eurotiomycetes</taxon>
        <taxon>Eurotiomycetidae</taxon>
        <taxon>Onygenales</taxon>
        <taxon>Ajellomycetaceae</taxon>
        <taxon>Blastomyces</taxon>
    </lineage>
</organism>
<evidence type="ECO:0000313" key="1">
    <source>
        <dbReference type="EMBL" id="EGE84517.2"/>
    </source>
</evidence>